<keyword evidence="10 18" id="KW-1278">Translocase</keyword>
<dbReference type="EMBL" id="LR536625">
    <property type="protein sequence ID" value="VFU78899.1"/>
    <property type="molecule type" value="Genomic_DNA"/>
</dbReference>
<dbReference type="GO" id="GO:0005743">
    <property type="term" value="C:mitochondrial inner membrane"/>
    <property type="evidence" value="ECO:0007669"/>
    <property type="project" value="UniProtKB-SubCell"/>
</dbReference>
<evidence type="ECO:0000256" key="13">
    <source>
        <dbReference type="ARBA" id="ARBA00023027"/>
    </source>
</evidence>
<keyword evidence="14 18" id="KW-0830">Ubiquinone</keyword>
<keyword evidence="6" id="KW-0813">Transport</keyword>
<dbReference type="Pfam" id="PF00361">
    <property type="entry name" value="Proton_antipo_M"/>
    <property type="match status" value="1"/>
</dbReference>
<evidence type="ECO:0000256" key="12">
    <source>
        <dbReference type="ARBA" id="ARBA00022989"/>
    </source>
</evidence>
<evidence type="ECO:0000256" key="8">
    <source>
        <dbReference type="ARBA" id="ARBA00022692"/>
    </source>
</evidence>
<evidence type="ECO:0000256" key="18">
    <source>
        <dbReference type="RuleBase" id="RU003403"/>
    </source>
</evidence>
<keyword evidence="12 18" id="KW-1133">Transmembrane helix</keyword>
<protein>
    <recommendedName>
        <fullName evidence="5 18">NADH-ubiquinone oxidoreductase chain 2</fullName>
        <ecNumber evidence="4 18">7.1.1.2</ecNumber>
    </recommendedName>
</protein>
<evidence type="ECO:0000256" key="3">
    <source>
        <dbReference type="ARBA" id="ARBA00007012"/>
    </source>
</evidence>
<comment type="catalytic activity">
    <reaction evidence="17 18">
        <text>a ubiquinone + NADH + 5 H(+)(in) = a ubiquinol + NAD(+) + 4 H(+)(out)</text>
        <dbReference type="Rhea" id="RHEA:29091"/>
        <dbReference type="Rhea" id="RHEA-COMP:9565"/>
        <dbReference type="Rhea" id="RHEA-COMP:9566"/>
        <dbReference type="ChEBI" id="CHEBI:15378"/>
        <dbReference type="ChEBI" id="CHEBI:16389"/>
        <dbReference type="ChEBI" id="CHEBI:17976"/>
        <dbReference type="ChEBI" id="CHEBI:57540"/>
        <dbReference type="ChEBI" id="CHEBI:57945"/>
        <dbReference type="EC" id="7.1.1.2"/>
    </reaction>
</comment>
<evidence type="ECO:0000256" key="15">
    <source>
        <dbReference type="ARBA" id="ARBA00023128"/>
    </source>
</evidence>
<evidence type="ECO:0000256" key="7">
    <source>
        <dbReference type="ARBA" id="ARBA00022660"/>
    </source>
</evidence>
<dbReference type="GO" id="GO:0008137">
    <property type="term" value="F:NADH dehydrogenase (ubiquinone) activity"/>
    <property type="evidence" value="ECO:0007669"/>
    <property type="project" value="UniProtKB-EC"/>
</dbReference>
<dbReference type="InterPro" id="IPR003917">
    <property type="entry name" value="NADH_UbQ_OxRdtase_chain2"/>
</dbReference>
<gene>
    <name evidence="20" type="primary">nad2</name>
    <name evidence="20" type="ORF">PMLLMT01_0016</name>
</gene>
<evidence type="ECO:0000256" key="10">
    <source>
        <dbReference type="ARBA" id="ARBA00022967"/>
    </source>
</evidence>
<accession>A0A485M7K7</accession>
<dbReference type="InterPro" id="IPR001750">
    <property type="entry name" value="ND/Mrp_TM"/>
</dbReference>
<comment type="function">
    <text evidence="1">Core subunit of the mitochondrial membrane respiratory chain NADH dehydrogenase (Complex I) that is believed to belong to the minimal assembly required for catalysis. Complex I functions in the transfer of electrons from NADH to the respiratory chain. The immediate electron acceptor for the enzyme is believed to be ubiquinone.</text>
</comment>
<feature type="transmembrane region" description="Helical" evidence="18">
    <location>
        <begin position="77"/>
        <end position="96"/>
    </location>
</feature>
<dbReference type="EC" id="7.1.1.2" evidence="4 18"/>
<feature type="transmembrane region" description="Helical" evidence="18">
    <location>
        <begin position="290"/>
        <end position="310"/>
    </location>
</feature>
<keyword evidence="13 18" id="KW-0520">NAD</keyword>
<feature type="transmembrane region" description="Helical" evidence="18">
    <location>
        <begin position="51"/>
        <end position="71"/>
    </location>
</feature>
<evidence type="ECO:0000259" key="19">
    <source>
        <dbReference type="Pfam" id="PF00361"/>
    </source>
</evidence>
<feature type="transmembrane region" description="Helical" evidence="18">
    <location>
        <begin position="20"/>
        <end position="39"/>
    </location>
</feature>
<dbReference type="PRINTS" id="PR01436">
    <property type="entry name" value="NADHDHGNASE2"/>
</dbReference>
<keyword evidence="15 18" id="KW-0496">Mitochondrion</keyword>
<keyword evidence="7 18" id="KW-0679">Respiratory chain</keyword>
<evidence type="ECO:0000256" key="4">
    <source>
        <dbReference type="ARBA" id="ARBA00012944"/>
    </source>
</evidence>
<evidence type="ECO:0000256" key="11">
    <source>
        <dbReference type="ARBA" id="ARBA00022982"/>
    </source>
</evidence>
<evidence type="ECO:0000256" key="2">
    <source>
        <dbReference type="ARBA" id="ARBA00004448"/>
    </source>
</evidence>
<evidence type="ECO:0000256" key="9">
    <source>
        <dbReference type="ARBA" id="ARBA00022792"/>
    </source>
</evidence>
<keyword evidence="9 18" id="KW-0999">Mitochondrion inner membrane</keyword>
<proteinExistence type="inferred from homology"/>
<dbReference type="GO" id="GO:0006120">
    <property type="term" value="P:mitochondrial electron transport, NADH to ubiquinone"/>
    <property type="evidence" value="ECO:0007669"/>
    <property type="project" value="InterPro"/>
</dbReference>
<feature type="transmembrane region" description="Helical" evidence="18">
    <location>
        <begin position="249"/>
        <end position="269"/>
    </location>
</feature>
<comment type="similarity">
    <text evidence="3 18">Belongs to the complex I subunit 2 family.</text>
</comment>
<sequence length="316" mass="35195">MFMSTLLLGIIMMLSGKTWFSVWLGLEINLLSFLPVILFSSPTGSEGGLKYFLIQAMGSLLILQASFSWVITPYPYLFFALPLALKLGAAPLHFWLPDVTKTLPWRTNMILLTLQKTGPLYLLATLSVAHKMPLLVIGAISAIIGSLGGLNEMDLRKLMAFSSISHMGWMFVGMTMTTMHWTLYFTTYVTMSLTMIFMLEKMNIYSLNQLTPKNKNSLLIMIMFLSLGGFPPLLGFAPKWAILMSSTSLSLPLAMLLIAMSVVTLYYYIRAGLVTLTLSSTNFKMNLVTNSVQTLLLLTNTMGGGLYMYMWSSLTL</sequence>
<feature type="domain" description="NADH:quinone oxidoreductase/Mrp antiporter transmembrane" evidence="19">
    <location>
        <begin position="76"/>
        <end position="261"/>
    </location>
</feature>
<evidence type="ECO:0000256" key="14">
    <source>
        <dbReference type="ARBA" id="ARBA00023075"/>
    </source>
</evidence>
<dbReference type="PANTHER" id="PTHR46552">
    <property type="entry name" value="NADH-UBIQUINONE OXIDOREDUCTASE CHAIN 2"/>
    <property type="match status" value="1"/>
</dbReference>
<evidence type="ECO:0000256" key="6">
    <source>
        <dbReference type="ARBA" id="ARBA00022448"/>
    </source>
</evidence>
<feature type="transmembrane region" description="Helical" evidence="18">
    <location>
        <begin position="181"/>
        <end position="199"/>
    </location>
</feature>
<comment type="subcellular location">
    <subcellularLocation>
        <location evidence="2 18">Mitochondrion inner membrane</location>
        <topology evidence="2 18">Multi-pass membrane protein</topology>
    </subcellularLocation>
</comment>
<dbReference type="PANTHER" id="PTHR46552:SF1">
    <property type="entry name" value="NADH-UBIQUINONE OXIDOREDUCTASE CHAIN 2"/>
    <property type="match status" value="1"/>
</dbReference>
<evidence type="ECO:0000256" key="16">
    <source>
        <dbReference type="ARBA" id="ARBA00023136"/>
    </source>
</evidence>
<reference evidence="20" key="1">
    <citation type="submission" date="2019-03" db="EMBL/GenBank/DDBJ databases">
        <authorList>
            <person name="Lefebure T."/>
            <person name="Lefebure T."/>
        </authorList>
    </citation>
    <scope>NUCLEOTIDE SEQUENCE [LARGE SCALE GENOMIC DNA]</scope>
</reference>
<keyword evidence="11 18" id="KW-0249">Electron transport</keyword>
<evidence type="ECO:0000256" key="17">
    <source>
        <dbReference type="ARBA" id="ARBA00049551"/>
    </source>
</evidence>
<keyword evidence="16 18" id="KW-0472">Membrane</keyword>
<dbReference type="AlphaFoldDB" id="A0A485M7K7"/>
<dbReference type="InterPro" id="IPR050175">
    <property type="entry name" value="Complex_I_Subunit_2"/>
</dbReference>
<comment type="function">
    <text evidence="18">Core subunit of the mitochondrial membrane respiratory chain NADH dehydrogenase (Complex I) which catalyzes electron transfer from NADH through the respiratory chain, using ubiquinone as an electron acceptor. Essential for the catalytic activity and assembly of complex I.</text>
</comment>
<evidence type="ECO:0000256" key="1">
    <source>
        <dbReference type="ARBA" id="ARBA00003257"/>
    </source>
</evidence>
<evidence type="ECO:0000313" key="20">
    <source>
        <dbReference type="EMBL" id="VFU78899.1"/>
    </source>
</evidence>
<keyword evidence="8 18" id="KW-0812">Transmembrane</keyword>
<evidence type="ECO:0000256" key="5">
    <source>
        <dbReference type="ARBA" id="ARBA00021008"/>
    </source>
</evidence>
<feature type="transmembrane region" description="Helical" evidence="18">
    <location>
        <begin position="219"/>
        <end position="237"/>
    </location>
</feature>
<organism evidence="20">
    <name type="scientific">Proasellus meridianus</name>
    <dbReference type="NCBI Taxonomy" id="1282001"/>
    <lineage>
        <taxon>Eukaryota</taxon>
        <taxon>Metazoa</taxon>
        <taxon>Ecdysozoa</taxon>
        <taxon>Arthropoda</taxon>
        <taxon>Crustacea</taxon>
        <taxon>Multicrustacea</taxon>
        <taxon>Malacostraca</taxon>
        <taxon>Eumalacostraca</taxon>
        <taxon>Peracarida</taxon>
        <taxon>Isopoda</taxon>
        <taxon>Asellota</taxon>
        <taxon>Aselloidea</taxon>
        <taxon>Asellidae</taxon>
        <taxon>Proasellus</taxon>
    </lineage>
</organism>
<name>A0A485M7K7_9CRUS</name>
<geneLocation type="mitochondrion" evidence="20"/>